<dbReference type="Proteomes" id="UP000288892">
    <property type="component" value="Unassembled WGS sequence"/>
</dbReference>
<organism evidence="1 2">
    <name type="scientific">Candidatus Electrothrix marina</name>
    <dbReference type="NCBI Taxonomy" id="1859130"/>
    <lineage>
        <taxon>Bacteria</taxon>
        <taxon>Pseudomonadati</taxon>
        <taxon>Thermodesulfobacteriota</taxon>
        <taxon>Desulfobulbia</taxon>
        <taxon>Desulfobulbales</taxon>
        <taxon>Desulfobulbaceae</taxon>
        <taxon>Candidatus Electrothrix</taxon>
    </lineage>
</organism>
<sequence>MDYCLDSNVFIQAKNAHYHFSICPGFWDWLVFRVGTVGSINPVFEELRNGNDELKDWAEEIKGSHFFADVTEPAVQEIFSLIASYAVENYKPHVADEFLSGADPWLIAFAKVNGCITVTHEAHTTRWQRERFLSPISAKYLKSIIQTVSPC</sequence>
<protein>
    <recommendedName>
        <fullName evidence="3">DUF4411 family protein</fullName>
    </recommendedName>
</protein>
<dbReference type="InterPro" id="IPR029060">
    <property type="entry name" value="PIN-like_dom_sf"/>
</dbReference>
<comment type="caution">
    <text evidence="1">The sequence shown here is derived from an EMBL/GenBank/DDBJ whole genome shotgun (WGS) entry which is preliminary data.</text>
</comment>
<evidence type="ECO:0008006" key="3">
    <source>
        <dbReference type="Google" id="ProtNLM"/>
    </source>
</evidence>
<accession>A0A444JBT2</accession>
<evidence type="ECO:0000313" key="1">
    <source>
        <dbReference type="EMBL" id="RWX50522.1"/>
    </source>
</evidence>
<name>A0A444JBT2_9BACT</name>
<keyword evidence="2" id="KW-1185">Reference proteome</keyword>
<dbReference type="EMBL" id="MTKS01000306">
    <property type="protein sequence ID" value="RWX50522.1"/>
    <property type="molecule type" value="Genomic_DNA"/>
</dbReference>
<evidence type="ECO:0000313" key="2">
    <source>
        <dbReference type="Proteomes" id="UP000288892"/>
    </source>
</evidence>
<dbReference type="Pfam" id="PF14367">
    <property type="entry name" value="DUF4411"/>
    <property type="match status" value="1"/>
</dbReference>
<proteinExistence type="predicted"/>
<dbReference type="AlphaFoldDB" id="A0A444JBT2"/>
<dbReference type="InterPro" id="IPR016541">
    <property type="entry name" value="UCP008505"/>
</dbReference>
<reference evidence="1 2" key="1">
    <citation type="submission" date="2017-01" db="EMBL/GenBank/DDBJ databases">
        <title>The cable genome- insights into the physiology and evolution of filamentous bacteria capable of sulfide oxidation via long distance electron transfer.</title>
        <authorList>
            <person name="Schreiber L."/>
            <person name="Bjerg J.T."/>
            <person name="Boggild A."/>
            <person name="Van De Vossenberg J."/>
            <person name="Meysman F."/>
            <person name="Nielsen L.P."/>
            <person name="Schramm A."/>
            <person name="Kjeldsen K.U."/>
        </authorList>
    </citation>
    <scope>NUCLEOTIDE SEQUENCE [LARGE SCALE GENOMIC DNA]</scope>
    <source>
        <strain evidence="1">A5</strain>
    </source>
</reference>
<dbReference type="SUPFAM" id="SSF88723">
    <property type="entry name" value="PIN domain-like"/>
    <property type="match status" value="1"/>
</dbReference>
<gene>
    <name evidence="1" type="ORF">VU01_13064</name>
</gene>